<dbReference type="EMBL" id="JAPEUR010000202">
    <property type="protein sequence ID" value="KAJ4315512.1"/>
    <property type="molecule type" value="Genomic_DNA"/>
</dbReference>
<evidence type="ECO:0000313" key="2">
    <source>
        <dbReference type="Proteomes" id="UP001140502"/>
    </source>
</evidence>
<gene>
    <name evidence="1" type="primary">LYS2_2</name>
    <name evidence="1" type="ORF">N0V84_008338</name>
</gene>
<keyword evidence="2" id="KW-1185">Reference proteome</keyword>
<dbReference type="AlphaFoldDB" id="A0A9W9BK27"/>
<dbReference type="GO" id="GO:0016491">
    <property type="term" value="F:oxidoreductase activity"/>
    <property type="evidence" value="ECO:0007669"/>
    <property type="project" value="UniProtKB-KW"/>
</dbReference>
<dbReference type="Proteomes" id="UP001140502">
    <property type="component" value="Unassembled WGS sequence"/>
</dbReference>
<evidence type="ECO:0000313" key="1">
    <source>
        <dbReference type="EMBL" id="KAJ4315512.1"/>
    </source>
</evidence>
<sequence length="129" mass="14323">MAKRFNLSSESLLARHSGIVHDPIQLMTPLFFGAQLLITAKEDIQQQQLNKSAVSYFEITSATEDPNAFDELGDTIPAGWGMQDVQILVISREDNTKICGKSAEKFVDNRLVDNAKWVEADKANDKGEP</sequence>
<protein>
    <submittedName>
        <fullName evidence="1">Large subunit of alpha-aminoadipate reductase</fullName>
        <ecNumber evidence="1">1.2.1.95</ecNumber>
    </submittedName>
</protein>
<reference evidence="1" key="1">
    <citation type="submission" date="2022-10" db="EMBL/GenBank/DDBJ databases">
        <title>Tapping the CABI collections for fungal endophytes: first genome assemblies for Collariella, Neodidymelliopsis, Ascochyta clinopodiicola, Didymella pomorum, Didymosphaeria variabile, Neocosmospora piperis and Neocucurbitaria cava.</title>
        <authorList>
            <person name="Hill R."/>
        </authorList>
    </citation>
    <scope>NUCLEOTIDE SEQUENCE</scope>
    <source>
        <strain evidence="1">IMI 366586</strain>
    </source>
</reference>
<name>A0A9W9BK27_9HYPO</name>
<keyword evidence="1" id="KW-0560">Oxidoreductase</keyword>
<organism evidence="1 2">
    <name type="scientific">Fusarium piperis</name>
    <dbReference type="NCBI Taxonomy" id="1435070"/>
    <lineage>
        <taxon>Eukaryota</taxon>
        <taxon>Fungi</taxon>
        <taxon>Dikarya</taxon>
        <taxon>Ascomycota</taxon>
        <taxon>Pezizomycotina</taxon>
        <taxon>Sordariomycetes</taxon>
        <taxon>Hypocreomycetidae</taxon>
        <taxon>Hypocreales</taxon>
        <taxon>Nectriaceae</taxon>
        <taxon>Fusarium</taxon>
        <taxon>Fusarium solani species complex</taxon>
    </lineage>
</organism>
<dbReference type="EC" id="1.2.1.95" evidence="1"/>
<proteinExistence type="predicted"/>
<comment type="caution">
    <text evidence="1">The sequence shown here is derived from an EMBL/GenBank/DDBJ whole genome shotgun (WGS) entry which is preliminary data.</text>
</comment>
<dbReference type="OrthoDB" id="329835at2759"/>
<accession>A0A9W9BK27</accession>